<accession>A0A2H0TCR7</accession>
<keyword evidence="1" id="KW-0472">Membrane</keyword>
<feature type="transmembrane region" description="Helical" evidence="1">
    <location>
        <begin position="38"/>
        <end position="57"/>
    </location>
</feature>
<feature type="transmembrane region" description="Helical" evidence="1">
    <location>
        <begin position="7"/>
        <end position="32"/>
    </location>
</feature>
<organism evidence="2 3">
    <name type="scientific">Candidatus Niyogibacteria bacterium CG10_big_fil_rev_8_21_14_0_10_46_36</name>
    <dbReference type="NCBI Taxonomy" id="1974726"/>
    <lineage>
        <taxon>Bacteria</taxon>
        <taxon>Candidatus Niyogiibacteriota</taxon>
    </lineage>
</organism>
<evidence type="ECO:0008006" key="4">
    <source>
        <dbReference type="Google" id="ProtNLM"/>
    </source>
</evidence>
<dbReference type="Proteomes" id="UP000231503">
    <property type="component" value="Unassembled WGS sequence"/>
</dbReference>
<reference evidence="3" key="1">
    <citation type="submission" date="2017-09" db="EMBL/GenBank/DDBJ databases">
        <title>Depth-based differentiation of microbial function through sediment-hosted aquifers and enrichment of novel symbionts in the deep terrestrial subsurface.</title>
        <authorList>
            <person name="Probst A.J."/>
            <person name="Ladd B."/>
            <person name="Jarett J.K."/>
            <person name="Geller-Mcgrath D.E."/>
            <person name="Sieber C.M.K."/>
            <person name="Emerson J.B."/>
            <person name="Anantharaman K."/>
            <person name="Thomas B.C."/>
            <person name="Malmstrom R."/>
            <person name="Stieglmeier M."/>
            <person name="Klingl A."/>
            <person name="Woyke T."/>
            <person name="Ryan C.M."/>
            <person name="Banfield J.F."/>
        </authorList>
    </citation>
    <scope>NUCLEOTIDE SEQUENCE [LARGE SCALE GENOMIC DNA]</scope>
</reference>
<protein>
    <recommendedName>
        <fullName evidence="4">DUF2784 domain-containing protein</fullName>
    </recommendedName>
</protein>
<evidence type="ECO:0000256" key="1">
    <source>
        <dbReference type="SAM" id="Phobius"/>
    </source>
</evidence>
<keyword evidence="1" id="KW-0812">Transmembrane</keyword>
<proteinExistence type="predicted"/>
<gene>
    <name evidence="2" type="ORF">COU47_03240</name>
</gene>
<comment type="caution">
    <text evidence="2">The sequence shown here is derived from an EMBL/GenBank/DDBJ whole genome shotgun (WGS) entry which is preliminary data.</text>
</comment>
<name>A0A2H0TCR7_9BACT</name>
<dbReference type="EMBL" id="PFCO01000008">
    <property type="protein sequence ID" value="PIR69358.1"/>
    <property type="molecule type" value="Genomic_DNA"/>
</dbReference>
<keyword evidence="1" id="KW-1133">Transmembrane helix</keyword>
<sequence length="119" mass="13998">MTSKTVLILHSIVFGSFVLFSLSSPIFAVWYSEFFSSYFFPAAIVLTPVVFGLWYMFRGCPFTVWENYFRKRERKLLIAKNSCIYHYALEWFNVRIPLRLIQPVLVLLFIIPIFVGLVV</sequence>
<evidence type="ECO:0000313" key="2">
    <source>
        <dbReference type="EMBL" id="PIR69358.1"/>
    </source>
</evidence>
<feature type="transmembrane region" description="Helical" evidence="1">
    <location>
        <begin position="100"/>
        <end position="118"/>
    </location>
</feature>
<dbReference type="AlphaFoldDB" id="A0A2H0TCR7"/>
<evidence type="ECO:0000313" key="3">
    <source>
        <dbReference type="Proteomes" id="UP000231503"/>
    </source>
</evidence>